<dbReference type="RefSeq" id="WP_012119631.1">
    <property type="nucleotide sequence ID" value="NC_009767.1"/>
</dbReference>
<dbReference type="EMBL" id="CP000804">
    <property type="protein sequence ID" value="ABU57201.1"/>
    <property type="molecule type" value="Genomic_DNA"/>
</dbReference>
<name>A7NIA1_ROSCS</name>
<protein>
    <submittedName>
        <fullName evidence="1">Uncharacterized protein</fullName>
    </submittedName>
</protein>
<keyword evidence="2" id="KW-1185">Reference proteome</keyword>
<reference evidence="1 2" key="1">
    <citation type="submission" date="2007-08" db="EMBL/GenBank/DDBJ databases">
        <title>Complete sequence of Roseiflexus castenholzii DSM 13941.</title>
        <authorList>
            <consortium name="US DOE Joint Genome Institute"/>
            <person name="Copeland A."/>
            <person name="Lucas S."/>
            <person name="Lapidus A."/>
            <person name="Barry K."/>
            <person name="Glavina del Rio T."/>
            <person name="Dalin E."/>
            <person name="Tice H."/>
            <person name="Pitluck S."/>
            <person name="Thompson L.S."/>
            <person name="Brettin T."/>
            <person name="Bruce D."/>
            <person name="Detter J.C."/>
            <person name="Han C."/>
            <person name="Tapia R."/>
            <person name="Schmutz J."/>
            <person name="Larimer F."/>
            <person name="Land M."/>
            <person name="Hauser L."/>
            <person name="Kyrpides N."/>
            <person name="Mikhailova N."/>
            <person name="Bryant D.A."/>
            <person name="Hanada S."/>
            <person name="Tsukatani Y."/>
            <person name="Richardson P."/>
        </authorList>
    </citation>
    <scope>NUCLEOTIDE SEQUENCE [LARGE SCALE GENOMIC DNA]</scope>
    <source>
        <strain evidence="2">DSM 13941 / HLO8</strain>
    </source>
</reference>
<organism evidence="1 2">
    <name type="scientific">Roseiflexus castenholzii (strain DSM 13941 / HLO8)</name>
    <dbReference type="NCBI Taxonomy" id="383372"/>
    <lineage>
        <taxon>Bacteria</taxon>
        <taxon>Bacillati</taxon>
        <taxon>Chloroflexota</taxon>
        <taxon>Chloroflexia</taxon>
        <taxon>Chloroflexales</taxon>
        <taxon>Roseiflexineae</taxon>
        <taxon>Roseiflexaceae</taxon>
        <taxon>Roseiflexus</taxon>
    </lineage>
</organism>
<dbReference type="HOGENOM" id="CLU_156585_0_0_0"/>
<dbReference type="eggNOG" id="ENOG5032EKI">
    <property type="taxonomic scope" value="Bacteria"/>
</dbReference>
<proteinExistence type="predicted"/>
<evidence type="ECO:0000313" key="2">
    <source>
        <dbReference type="Proteomes" id="UP000000263"/>
    </source>
</evidence>
<dbReference type="Proteomes" id="UP000000263">
    <property type="component" value="Chromosome"/>
</dbReference>
<dbReference type="STRING" id="383372.Rcas_1102"/>
<gene>
    <name evidence="1" type="ordered locus">Rcas_1102</name>
</gene>
<sequence>MAVTLKPLYPTIQEAKERRIELLRYLRLEGGRRLIAAALLLALMSGLNLAQTGRLATQGHAVAQLQRQQTALLRERSNLQLRLARAQSLADIERRAIRLNLRPMKPEQARYIMIDTVNAREPFTQDDLVLNP</sequence>
<accession>A7NIA1</accession>
<dbReference type="AlphaFoldDB" id="A7NIA1"/>
<dbReference type="KEGG" id="rca:Rcas_1102"/>
<evidence type="ECO:0000313" key="1">
    <source>
        <dbReference type="EMBL" id="ABU57201.1"/>
    </source>
</evidence>